<keyword evidence="2" id="KW-1185">Reference proteome</keyword>
<evidence type="ECO:0000313" key="2">
    <source>
        <dbReference type="Proteomes" id="UP000193922"/>
    </source>
</evidence>
<reference evidence="1 2" key="1">
    <citation type="submission" date="2016-07" db="EMBL/GenBank/DDBJ databases">
        <title>Pervasive Adenine N6-methylation of Active Genes in Fungi.</title>
        <authorList>
            <consortium name="DOE Joint Genome Institute"/>
            <person name="Mondo S.J."/>
            <person name="Dannebaum R.O."/>
            <person name="Kuo R.C."/>
            <person name="Labutti K."/>
            <person name="Haridas S."/>
            <person name="Kuo A."/>
            <person name="Salamov A."/>
            <person name="Ahrendt S.R."/>
            <person name="Lipzen A."/>
            <person name="Sullivan W."/>
            <person name="Andreopoulos W.B."/>
            <person name="Clum A."/>
            <person name="Lindquist E."/>
            <person name="Daum C."/>
            <person name="Ramamoorthy G.K."/>
            <person name="Gryganskyi A."/>
            <person name="Culley D."/>
            <person name="Magnuson J.K."/>
            <person name="James T.Y."/>
            <person name="O'Malley M.A."/>
            <person name="Stajich J.E."/>
            <person name="Spatafora J.W."/>
            <person name="Visel A."/>
            <person name="Grigoriev I.V."/>
        </authorList>
    </citation>
    <scope>NUCLEOTIDE SEQUENCE [LARGE SCALE GENOMIC DNA]</scope>
    <source>
        <strain evidence="1 2">ATCC 12442</strain>
    </source>
</reference>
<comment type="caution">
    <text evidence="1">The sequence shown here is derived from an EMBL/GenBank/DDBJ whole genome shotgun (WGS) entry which is preliminary data.</text>
</comment>
<sequence>MTKNYTSINNYVSADGIRLVEGIYEKRRFYICIYGQTGAANAYDDVGEDPNDLHLMFHADYNFINSGALFGFERDSDRLILIVWFKEEKYYVHYDDYEGDTLLIKDKPEDPLFITPMKDQSYTYYGDIVLFNIGNNKSHFEIMSGGAYWMIKSCLKGEDKSAIFQFISK</sequence>
<dbReference type="GeneID" id="63802493"/>
<dbReference type="AlphaFoldDB" id="A0A1Y1VVI1"/>
<dbReference type="RefSeq" id="XP_040739524.1">
    <property type="nucleotide sequence ID" value="XM_040885845.1"/>
</dbReference>
<dbReference type="Proteomes" id="UP000193922">
    <property type="component" value="Unassembled WGS sequence"/>
</dbReference>
<name>A0A1Y1VVI1_9FUNG</name>
<organism evidence="1 2">
    <name type="scientific">Linderina pennispora</name>
    <dbReference type="NCBI Taxonomy" id="61395"/>
    <lineage>
        <taxon>Eukaryota</taxon>
        <taxon>Fungi</taxon>
        <taxon>Fungi incertae sedis</taxon>
        <taxon>Zoopagomycota</taxon>
        <taxon>Kickxellomycotina</taxon>
        <taxon>Kickxellomycetes</taxon>
        <taxon>Kickxellales</taxon>
        <taxon>Kickxellaceae</taxon>
        <taxon>Linderina</taxon>
    </lineage>
</organism>
<accession>A0A1Y1VVI1</accession>
<dbReference type="EMBL" id="MCFD01000041">
    <property type="protein sequence ID" value="ORX65203.1"/>
    <property type="molecule type" value="Genomic_DNA"/>
</dbReference>
<protein>
    <submittedName>
        <fullName evidence="1">Uncharacterized protein</fullName>
    </submittedName>
</protein>
<gene>
    <name evidence="1" type="ORF">DL89DRAFT_261399</name>
</gene>
<evidence type="ECO:0000313" key="1">
    <source>
        <dbReference type="EMBL" id="ORX65203.1"/>
    </source>
</evidence>
<proteinExistence type="predicted"/>